<feature type="non-terminal residue" evidence="1">
    <location>
        <position position="256"/>
    </location>
</feature>
<name>X0X698_9ZZZZ</name>
<evidence type="ECO:0000313" key="1">
    <source>
        <dbReference type="EMBL" id="GAG20486.1"/>
    </source>
</evidence>
<protein>
    <submittedName>
        <fullName evidence="1">Uncharacterized protein</fullName>
    </submittedName>
</protein>
<comment type="caution">
    <text evidence="1">The sequence shown here is derived from an EMBL/GenBank/DDBJ whole genome shotgun (WGS) entry which is preliminary data.</text>
</comment>
<proteinExistence type="predicted"/>
<dbReference type="AlphaFoldDB" id="X0X698"/>
<feature type="non-terminal residue" evidence="1">
    <location>
        <position position="1"/>
    </location>
</feature>
<accession>X0X698</accession>
<gene>
    <name evidence="1" type="ORF">S01H1_58551</name>
</gene>
<reference evidence="1" key="1">
    <citation type="journal article" date="2014" name="Front. Microbiol.">
        <title>High frequency of phylogenetically diverse reductive dehalogenase-homologous genes in deep subseafloor sedimentary metagenomes.</title>
        <authorList>
            <person name="Kawai M."/>
            <person name="Futagami T."/>
            <person name="Toyoda A."/>
            <person name="Takaki Y."/>
            <person name="Nishi S."/>
            <person name="Hori S."/>
            <person name="Arai W."/>
            <person name="Tsubouchi T."/>
            <person name="Morono Y."/>
            <person name="Uchiyama I."/>
            <person name="Ito T."/>
            <person name="Fujiyama A."/>
            <person name="Inagaki F."/>
            <person name="Takami H."/>
        </authorList>
    </citation>
    <scope>NUCLEOTIDE SEQUENCE</scope>
    <source>
        <strain evidence="1">Expedition CK06-06</strain>
    </source>
</reference>
<organism evidence="1">
    <name type="scientific">marine sediment metagenome</name>
    <dbReference type="NCBI Taxonomy" id="412755"/>
    <lineage>
        <taxon>unclassified sequences</taxon>
        <taxon>metagenomes</taxon>
        <taxon>ecological metagenomes</taxon>
    </lineage>
</organism>
<sequence length="256" mass="30712">QAIPVKKKGKLYYIPWHATEYKKNGIRVKFFLHLYGVSFDYVFRIEKNEILEQIKPYETRVEELEYRRKKLIERSKEIVYTKLKPILSSYPQGEIPKRNPSDINLRYELYTIFRKRITSELKKEKKKGTYTPNAVIKNIPRDTYYSKEKIIEEVKICNFEKGRYELVKKVEDITIAFANFLAKHSPSETADLIIELSEVNDIFTKNLYSGLIPYIHYYYPEREKTFYEFEKEIVEKLFLNEGEHIIAHFKGKVRLP</sequence>
<dbReference type="EMBL" id="BARS01038251">
    <property type="protein sequence ID" value="GAG20486.1"/>
    <property type="molecule type" value="Genomic_DNA"/>
</dbReference>